<evidence type="ECO:0000313" key="3">
    <source>
        <dbReference type="Proteomes" id="UP000533598"/>
    </source>
</evidence>
<dbReference type="RefSeq" id="WP_185000221.1">
    <property type="nucleotide sequence ID" value="NZ_JACHMH010000001.1"/>
</dbReference>
<feature type="transmembrane region" description="Helical" evidence="1">
    <location>
        <begin position="297"/>
        <end position="318"/>
    </location>
</feature>
<feature type="transmembrane region" description="Helical" evidence="1">
    <location>
        <begin position="51"/>
        <end position="72"/>
    </location>
</feature>
<keyword evidence="1" id="KW-1133">Transmembrane helix</keyword>
<feature type="transmembrane region" description="Helical" evidence="1">
    <location>
        <begin position="271"/>
        <end position="291"/>
    </location>
</feature>
<dbReference type="PANTHER" id="PTHR34821">
    <property type="entry name" value="INNER MEMBRANE PROTEIN YDCZ"/>
    <property type="match status" value="1"/>
</dbReference>
<name>A0A7W7C472_9PSEU</name>
<feature type="transmembrane region" description="Helical" evidence="1">
    <location>
        <begin position="93"/>
        <end position="112"/>
    </location>
</feature>
<keyword evidence="3" id="KW-1185">Reference proteome</keyword>
<protein>
    <submittedName>
        <fullName evidence="2">Transporter family-2 protein</fullName>
    </submittedName>
</protein>
<gene>
    <name evidence="2" type="ORF">HNR67_000321</name>
</gene>
<proteinExistence type="predicted"/>
<dbReference type="AlphaFoldDB" id="A0A7W7C472"/>
<feature type="transmembrane region" description="Helical" evidence="1">
    <location>
        <begin position="205"/>
        <end position="233"/>
    </location>
</feature>
<feature type="transmembrane region" description="Helical" evidence="1">
    <location>
        <begin position="20"/>
        <end position="39"/>
    </location>
</feature>
<evidence type="ECO:0000313" key="2">
    <source>
        <dbReference type="EMBL" id="MBB4674203.1"/>
    </source>
</evidence>
<dbReference type="Proteomes" id="UP000533598">
    <property type="component" value="Unassembled WGS sequence"/>
</dbReference>
<dbReference type="InterPro" id="IPR006750">
    <property type="entry name" value="YdcZ"/>
</dbReference>
<keyword evidence="1" id="KW-0472">Membrane</keyword>
<reference evidence="2 3" key="1">
    <citation type="submission" date="2020-08" db="EMBL/GenBank/DDBJ databases">
        <title>Sequencing the genomes of 1000 actinobacteria strains.</title>
        <authorList>
            <person name="Klenk H.-P."/>
        </authorList>
    </citation>
    <scope>NUCLEOTIDE SEQUENCE [LARGE SCALE GENOMIC DNA]</scope>
    <source>
        <strain evidence="2 3">DSM 44230</strain>
    </source>
</reference>
<feature type="transmembrane region" description="Helical" evidence="1">
    <location>
        <begin position="148"/>
        <end position="169"/>
    </location>
</feature>
<evidence type="ECO:0000256" key="1">
    <source>
        <dbReference type="SAM" id="Phobius"/>
    </source>
</evidence>
<accession>A0A7W7C472</accession>
<dbReference type="PANTHER" id="PTHR34821:SF2">
    <property type="entry name" value="INNER MEMBRANE PROTEIN YDCZ"/>
    <property type="match status" value="1"/>
</dbReference>
<organism evidence="2 3">
    <name type="scientific">Crossiella cryophila</name>
    <dbReference type="NCBI Taxonomy" id="43355"/>
    <lineage>
        <taxon>Bacteria</taxon>
        <taxon>Bacillati</taxon>
        <taxon>Actinomycetota</taxon>
        <taxon>Actinomycetes</taxon>
        <taxon>Pseudonocardiales</taxon>
        <taxon>Pseudonocardiaceae</taxon>
        <taxon>Crossiella</taxon>
    </lineage>
</organism>
<feature type="transmembrane region" description="Helical" evidence="1">
    <location>
        <begin position="118"/>
        <end position="136"/>
    </location>
</feature>
<dbReference type="EMBL" id="JACHMH010000001">
    <property type="protein sequence ID" value="MBB4674203.1"/>
    <property type="molecule type" value="Genomic_DNA"/>
</dbReference>
<dbReference type="Pfam" id="PF04657">
    <property type="entry name" value="DMT_YdcZ"/>
    <property type="match status" value="2"/>
</dbReference>
<keyword evidence="1" id="KW-0812">Transmembrane</keyword>
<dbReference type="GO" id="GO:0005886">
    <property type="term" value="C:plasma membrane"/>
    <property type="evidence" value="ECO:0007669"/>
    <property type="project" value="TreeGrafter"/>
</dbReference>
<feature type="transmembrane region" description="Helical" evidence="1">
    <location>
        <begin position="245"/>
        <end position="264"/>
    </location>
</feature>
<sequence length="322" mass="31845">MTTAAPPRTSPPQVSPRAKLLGLLGAAGIGVLIVLQSRLNGELGRRMQDGIGAALISFGSGLLLVVALILVLPGSRRATRRVGAALRTGELRWWQTLGGLCGALLVFSQGVAVAALGVAVFTVAVVAGQALSSLAVDRAGLGPAGPQPLTATRIAGALLAVAAVLVAVSERLGNPGTLALAVLPLLAGIGMAWQQAQNGQVKEVAGAALPAALVNFLAGTAALLVLGVIHFAAEGLPAELPGDPLLYLGGVVGVAFIAGAAALVRVTGVLLLGLGSVAGQLLGALALDLLFPAADTHLSWVAVTGTLLTLLAVGVAALPKRG</sequence>
<feature type="transmembrane region" description="Helical" evidence="1">
    <location>
        <begin position="175"/>
        <end position="193"/>
    </location>
</feature>
<comment type="caution">
    <text evidence="2">The sequence shown here is derived from an EMBL/GenBank/DDBJ whole genome shotgun (WGS) entry which is preliminary data.</text>
</comment>